<evidence type="ECO:0000256" key="3">
    <source>
        <dbReference type="ARBA" id="ARBA00022475"/>
    </source>
</evidence>
<evidence type="ECO:0000256" key="1">
    <source>
        <dbReference type="ARBA" id="ARBA00004651"/>
    </source>
</evidence>
<evidence type="ECO:0000256" key="5">
    <source>
        <dbReference type="ARBA" id="ARBA00022692"/>
    </source>
</evidence>
<dbReference type="PIRSF" id="PIRSF500217">
    <property type="entry name" value="AlgI"/>
    <property type="match status" value="1"/>
</dbReference>
<evidence type="ECO:0000313" key="10">
    <source>
        <dbReference type="EMBL" id="CCO20868.1"/>
    </source>
</evidence>
<evidence type="ECO:0000256" key="9">
    <source>
        <dbReference type="SAM" id="Phobius"/>
    </source>
</evidence>
<feature type="transmembrane region" description="Helical" evidence="9">
    <location>
        <begin position="426"/>
        <end position="446"/>
    </location>
</feature>
<evidence type="ECO:0000256" key="4">
    <source>
        <dbReference type="ARBA" id="ARBA00022679"/>
    </source>
</evidence>
<evidence type="ECO:0000256" key="7">
    <source>
        <dbReference type="ARBA" id="ARBA00023136"/>
    </source>
</evidence>
<keyword evidence="6 9" id="KW-1133">Transmembrane helix</keyword>
<comment type="similarity">
    <text evidence="2">Belongs to the membrane-bound acyltransferase family.</text>
</comment>
<keyword evidence="4 11" id="KW-0808">Transferase</keyword>
<dbReference type="EMBL" id="HF548304">
    <property type="protein sequence ID" value="CCO21458.1"/>
    <property type="molecule type" value="Genomic_DNA"/>
</dbReference>
<evidence type="ECO:0000313" key="11">
    <source>
        <dbReference type="EMBL" id="CCO21458.1"/>
    </source>
</evidence>
<dbReference type="EMBL" id="HF548271">
    <property type="protein sequence ID" value="CCO20868.1"/>
    <property type="molecule type" value="Genomic_DNA"/>
</dbReference>
<keyword evidence="5 9" id="KW-0812">Transmembrane</keyword>
<name>S0DE35_9ZZZZ</name>
<proteinExistence type="inferred from homology"/>
<dbReference type="PANTHER" id="PTHR13285">
    <property type="entry name" value="ACYLTRANSFERASE"/>
    <property type="match status" value="1"/>
</dbReference>
<dbReference type="PIRSF" id="PIRSF016636">
    <property type="entry name" value="AlgI_DltB"/>
    <property type="match status" value="1"/>
</dbReference>
<dbReference type="Pfam" id="PF03062">
    <property type="entry name" value="MBOAT"/>
    <property type="match status" value="1"/>
</dbReference>
<feature type="transmembrane region" description="Helical" evidence="9">
    <location>
        <begin position="107"/>
        <end position="129"/>
    </location>
</feature>
<dbReference type="InterPro" id="IPR024194">
    <property type="entry name" value="Ac/AlaTfrase_AlgI/DltB"/>
</dbReference>
<dbReference type="InterPro" id="IPR051085">
    <property type="entry name" value="MB_O-acyltransferase"/>
</dbReference>
<dbReference type="GO" id="GO:0042121">
    <property type="term" value="P:alginic acid biosynthetic process"/>
    <property type="evidence" value="ECO:0007669"/>
    <property type="project" value="InterPro"/>
</dbReference>
<dbReference type="InterPro" id="IPR028362">
    <property type="entry name" value="AlgI"/>
</dbReference>
<accession>S0DE35</accession>
<feature type="transmembrane region" description="Helical" evidence="9">
    <location>
        <begin position="76"/>
        <end position="95"/>
    </location>
</feature>
<feature type="transmembrane region" description="Helical" evidence="9">
    <location>
        <begin position="353"/>
        <end position="375"/>
    </location>
</feature>
<feature type="transmembrane region" description="Helical" evidence="9">
    <location>
        <begin position="42"/>
        <end position="64"/>
    </location>
</feature>
<protein>
    <submittedName>
        <fullName evidence="11">Putative acyltransferase</fullName>
    </submittedName>
</protein>
<keyword evidence="3" id="KW-1003">Cell membrane</keyword>
<feature type="transmembrane region" description="Helical" evidence="9">
    <location>
        <begin position="387"/>
        <end position="406"/>
    </location>
</feature>
<feature type="transmembrane region" description="Helical" evidence="9">
    <location>
        <begin position="309"/>
        <end position="333"/>
    </location>
</feature>
<keyword evidence="8 11" id="KW-0012">Acyltransferase</keyword>
<dbReference type="InterPro" id="IPR004299">
    <property type="entry name" value="MBOAT_fam"/>
</dbReference>
<comment type="subcellular location">
    <subcellularLocation>
        <location evidence="1">Cell membrane</location>
        <topology evidence="1">Multi-pass membrane protein</topology>
    </subcellularLocation>
</comment>
<reference evidence="11" key="1">
    <citation type="submission" date="2012-10" db="EMBL/GenBank/DDBJ databases">
        <authorList>
            <person name="Sandrine L."/>
        </authorList>
    </citation>
    <scope>NUCLEOTIDE SEQUENCE</scope>
</reference>
<reference evidence="11" key="2">
    <citation type="journal article" date="2013" name="Biotechnol. Biofuels">
        <title>Mining for hemicellulases in the fungus-growing termite Pseudacanthotermes militaris using functional metagenomics.</title>
        <authorList>
            <person name="Bastien G."/>
            <person name="Arnal G."/>
            <person name="Bozonnet S."/>
            <person name="Laguerre S."/>
            <person name="Ferreira F."/>
            <person name="Faure R."/>
            <person name="Henrissat B."/>
            <person name="Lefevre F."/>
            <person name="Robe P."/>
            <person name="Bouchez O."/>
            <person name="Noirot C."/>
            <person name="Dumon C."/>
            <person name="O'Donohue M."/>
        </authorList>
    </citation>
    <scope>NUCLEOTIDE SEQUENCE</scope>
</reference>
<evidence type="ECO:0000256" key="6">
    <source>
        <dbReference type="ARBA" id="ARBA00022989"/>
    </source>
</evidence>
<evidence type="ECO:0000256" key="2">
    <source>
        <dbReference type="ARBA" id="ARBA00010323"/>
    </source>
</evidence>
<dbReference type="PANTHER" id="PTHR13285:SF23">
    <property type="entry name" value="TEICHOIC ACID D-ALANYLTRANSFERASE"/>
    <property type="match status" value="1"/>
</dbReference>
<dbReference type="GO" id="GO:0005886">
    <property type="term" value="C:plasma membrane"/>
    <property type="evidence" value="ECO:0007669"/>
    <property type="project" value="UniProtKB-SubCell"/>
</dbReference>
<gene>
    <name evidence="10" type="ORF">BN138_56</name>
    <name evidence="11" type="ORF">BN138_646</name>
</gene>
<keyword evidence="7 9" id="KW-0472">Membrane</keyword>
<dbReference type="GO" id="GO:0016746">
    <property type="term" value="F:acyltransferase activity"/>
    <property type="evidence" value="ECO:0007669"/>
    <property type="project" value="UniProtKB-KW"/>
</dbReference>
<evidence type="ECO:0000256" key="8">
    <source>
        <dbReference type="ARBA" id="ARBA00023315"/>
    </source>
</evidence>
<organism evidence="11">
    <name type="scientific">termite gut metagenome</name>
    <dbReference type="NCBI Taxonomy" id="433724"/>
    <lineage>
        <taxon>unclassified sequences</taxon>
        <taxon>metagenomes</taxon>
        <taxon>organismal metagenomes</taxon>
    </lineage>
</organism>
<dbReference type="AlphaFoldDB" id="S0DE35"/>
<feature type="transmembrane region" description="Helical" evidence="9">
    <location>
        <begin position="467"/>
        <end position="486"/>
    </location>
</feature>
<sequence length="488" mass="55001">MLFNTYIFVLLFLPLSLAGYYLLNRLNIQVAKAYLLGMSLWYYAYFNLSYLPIIVLSILINYGANRVIMKATSKRLRLAALVLALLINLGALFYYKYYDFFVSNINAVFGTGFLLKKLVIPLGISFFTFQQLSYVIDSYQGTVPDYNFLDYALFVTFFPQLIAGPIVTHDEIVPQFADTTKKRIIPENFSKGLMAFSFGLAKKVLLADTFGRVVTWGWGDIAALDSTNAILVMLAYTFQIYFDFSGYCDMASGIGLMFNIEIPMNFNSPYRSVTITEFWKRWHITLTRFFTRYVYIPLGGNRKGTARTYLNIFIVFLVSGIWHGANWTFWLWGALHGLFSLLTRAAKPVVSRIPRAIGWLITFIFVNITWIYFIAPSIGAANTVIRQIFAFNFGPVNPAVVEAFMLPEISALGRLLAGLGANLLGAAPWLPMAAFFAFGLFAVLFMKNTNERIDSFKPGAGISVASSLLLVASVFSLSEVSVFLYFNF</sequence>